<dbReference type="AlphaFoldDB" id="A0A8K0HGG8"/>
<dbReference type="OrthoDB" id="1136566at2759"/>
<evidence type="ECO:0008006" key="5">
    <source>
        <dbReference type="Google" id="ProtNLM"/>
    </source>
</evidence>
<dbReference type="EMBL" id="VOIH02000002">
    <property type="protein sequence ID" value="KAF3452327.1"/>
    <property type="molecule type" value="Genomic_DNA"/>
</dbReference>
<sequence>MNENDVHPALTCDDILCEILLRLPEKSVFKCILVSKRWLHLMCSSSFRYGYCTRWKTNFHLVGFFVSNHLYLGRHKNGIQRPPSEPAIQLLSTSDEGDVLKFSGVLKQLGYFIDSSNGLLLCGRHPMTYYVWNPMTKQTYQLPQPRQYYKNLCMAFFIENCSDETLHYKVIRARCDCRLIEVNTVSVEIFSSATGMWKHFTLTCSSPFGLSPWTVATVINGVIYWFAKQGNIAIFDPHLGERCIVLVKLPTGKLSYDYDENGVGESSDGLLQYGQSSNLGIEIWVLEKEQVCFSSSNTSHKDLKNRWTLRYRLSFKAMWKQNPSYGKHSKESQILSFLPQNSDYVFIRSGCYIFRCHLSSKRLEVVHSSGRGSSILWDFSKVVPYFRPVWPHSSICRNI</sequence>
<dbReference type="Proteomes" id="UP000796880">
    <property type="component" value="Unassembled WGS sequence"/>
</dbReference>
<gene>
    <name evidence="3" type="ORF">FNV43_RR02760</name>
</gene>
<dbReference type="InterPro" id="IPR017451">
    <property type="entry name" value="F-box-assoc_interact_dom"/>
</dbReference>
<evidence type="ECO:0000313" key="4">
    <source>
        <dbReference type="Proteomes" id="UP000796880"/>
    </source>
</evidence>
<accession>A0A8K0HGG8</accession>
<dbReference type="Pfam" id="PF24750">
    <property type="entry name" value="b-prop_At3g26010-like"/>
    <property type="match status" value="1"/>
</dbReference>
<reference evidence="3" key="1">
    <citation type="submission" date="2020-03" db="EMBL/GenBank/DDBJ databases">
        <title>A high-quality chromosome-level genome assembly of a woody plant with both climbing and erect habits, Rhamnella rubrinervis.</title>
        <authorList>
            <person name="Lu Z."/>
            <person name="Yang Y."/>
            <person name="Zhu X."/>
            <person name="Sun Y."/>
        </authorList>
    </citation>
    <scope>NUCLEOTIDE SEQUENCE</scope>
    <source>
        <strain evidence="3">BYM</strain>
        <tissue evidence="3">Leaf</tissue>
    </source>
</reference>
<dbReference type="InterPro" id="IPR055290">
    <property type="entry name" value="At3g26010-like"/>
</dbReference>
<dbReference type="InterPro" id="IPR001810">
    <property type="entry name" value="F-box_dom"/>
</dbReference>
<feature type="domain" description="F-box" evidence="1">
    <location>
        <begin position="13"/>
        <end position="47"/>
    </location>
</feature>
<protein>
    <recommendedName>
        <fullName evidence="5">F-box domain-containing protein</fullName>
    </recommendedName>
</protein>
<dbReference type="Pfam" id="PF00646">
    <property type="entry name" value="F-box"/>
    <property type="match status" value="1"/>
</dbReference>
<evidence type="ECO:0000259" key="2">
    <source>
        <dbReference type="Pfam" id="PF24750"/>
    </source>
</evidence>
<evidence type="ECO:0000313" key="3">
    <source>
        <dbReference type="EMBL" id="KAF3452327.1"/>
    </source>
</evidence>
<dbReference type="SUPFAM" id="SSF81383">
    <property type="entry name" value="F-box domain"/>
    <property type="match status" value="1"/>
</dbReference>
<dbReference type="InterPro" id="IPR036047">
    <property type="entry name" value="F-box-like_dom_sf"/>
</dbReference>
<proteinExistence type="predicted"/>
<keyword evidence="4" id="KW-1185">Reference proteome</keyword>
<dbReference type="NCBIfam" id="TIGR01640">
    <property type="entry name" value="F_box_assoc_1"/>
    <property type="match status" value="1"/>
</dbReference>
<name>A0A8K0HGG8_9ROSA</name>
<dbReference type="PANTHER" id="PTHR35546:SF130">
    <property type="entry name" value="EXPRESSED PROTEIN"/>
    <property type="match status" value="1"/>
</dbReference>
<dbReference type="InterPro" id="IPR056592">
    <property type="entry name" value="Beta-prop_At3g26010-like"/>
</dbReference>
<organism evidence="3 4">
    <name type="scientific">Rhamnella rubrinervis</name>
    <dbReference type="NCBI Taxonomy" id="2594499"/>
    <lineage>
        <taxon>Eukaryota</taxon>
        <taxon>Viridiplantae</taxon>
        <taxon>Streptophyta</taxon>
        <taxon>Embryophyta</taxon>
        <taxon>Tracheophyta</taxon>
        <taxon>Spermatophyta</taxon>
        <taxon>Magnoliopsida</taxon>
        <taxon>eudicotyledons</taxon>
        <taxon>Gunneridae</taxon>
        <taxon>Pentapetalae</taxon>
        <taxon>rosids</taxon>
        <taxon>fabids</taxon>
        <taxon>Rosales</taxon>
        <taxon>Rhamnaceae</taxon>
        <taxon>rhamnoid group</taxon>
        <taxon>Rhamneae</taxon>
        <taxon>Rhamnella</taxon>
    </lineage>
</organism>
<dbReference type="PANTHER" id="PTHR35546">
    <property type="entry name" value="F-BOX PROTEIN INTERACTION DOMAIN PROTEIN-RELATED"/>
    <property type="match status" value="1"/>
</dbReference>
<evidence type="ECO:0000259" key="1">
    <source>
        <dbReference type="Pfam" id="PF00646"/>
    </source>
</evidence>
<comment type="caution">
    <text evidence="3">The sequence shown here is derived from an EMBL/GenBank/DDBJ whole genome shotgun (WGS) entry which is preliminary data.</text>
</comment>
<feature type="domain" description="F-box protein At3g26010-like beta-propeller" evidence="2">
    <location>
        <begin position="111"/>
        <end position="289"/>
    </location>
</feature>